<dbReference type="OrthoDB" id="5272396at2759"/>
<proteinExistence type="predicted"/>
<dbReference type="Proteomes" id="UP000310066">
    <property type="component" value="Unassembled WGS sequence"/>
</dbReference>
<gene>
    <name evidence="1" type="ORF">B0A54_11016</name>
</gene>
<organism evidence="1 2">
    <name type="scientific">Friedmanniomyces endolithicus</name>
    <dbReference type="NCBI Taxonomy" id="329885"/>
    <lineage>
        <taxon>Eukaryota</taxon>
        <taxon>Fungi</taxon>
        <taxon>Dikarya</taxon>
        <taxon>Ascomycota</taxon>
        <taxon>Pezizomycotina</taxon>
        <taxon>Dothideomycetes</taxon>
        <taxon>Dothideomycetidae</taxon>
        <taxon>Mycosphaerellales</taxon>
        <taxon>Teratosphaeriaceae</taxon>
        <taxon>Friedmanniomyces</taxon>
    </lineage>
</organism>
<comment type="caution">
    <text evidence="1">The sequence shown here is derived from an EMBL/GenBank/DDBJ whole genome shotgun (WGS) entry which is preliminary data.</text>
</comment>
<name>A0A4U0UNK0_9PEZI</name>
<sequence>MAGSTKATPEVPSDTTRFPDKHTFFFDKLPPELRNKIYRLVLVTERGQIEIAGRLNIEKRNLKRQRCACWYTKNVPAYMGERSKCPRCLRLQTTETYHLEAKTLAVQGTKSRRRPLMKNAYGGSIVRITPQAHREAAAILYGENAFVFGNNAFFQRFCTQIRRKMALLRDIEVKNLRLPSECNAFSILPKDCNFQRVKIHATATDGMELEWMFRLLEPLFTKPGTQGCQCGALRDGICYCRTAEQMRVFACIDVSQYDGYYLWDFEKAEKKTASALLDRRWTVCGVRERKSKRREERAKLKAEGQ</sequence>
<accession>A0A4U0UNK0</accession>
<reference evidence="1 2" key="1">
    <citation type="submission" date="2017-03" db="EMBL/GenBank/DDBJ databases">
        <title>Genomes of endolithic fungi from Antarctica.</title>
        <authorList>
            <person name="Coleine C."/>
            <person name="Masonjones S."/>
            <person name="Stajich J.E."/>
        </authorList>
    </citation>
    <scope>NUCLEOTIDE SEQUENCE [LARGE SCALE GENOMIC DNA]</scope>
    <source>
        <strain evidence="1 2">CCFEE 5311</strain>
    </source>
</reference>
<evidence type="ECO:0000313" key="2">
    <source>
        <dbReference type="Proteomes" id="UP000310066"/>
    </source>
</evidence>
<dbReference type="AlphaFoldDB" id="A0A4U0UNK0"/>
<evidence type="ECO:0000313" key="1">
    <source>
        <dbReference type="EMBL" id="TKA37431.1"/>
    </source>
</evidence>
<dbReference type="EMBL" id="NAJP01000052">
    <property type="protein sequence ID" value="TKA37431.1"/>
    <property type="molecule type" value="Genomic_DNA"/>
</dbReference>
<protein>
    <submittedName>
        <fullName evidence="1">Uncharacterized protein</fullName>
    </submittedName>
</protein>